<dbReference type="GO" id="GO:0006886">
    <property type="term" value="P:intracellular protein transport"/>
    <property type="evidence" value="ECO:0007669"/>
    <property type="project" value="InterPro"/>
</dbReference>
<dbReference type="GO" id="GO:0016197">
    <property type="term" value="P:endosomal transport"/>
    <property type="evidence" value="ECO:0007669"/>
    <property type="project" value="TreeGrafter"/>
</dbReference>
<feature type="domain" description="Vps16 C-terminal" evidence="3">
    <location>
        <begin position="675"/>
        <end position="918"/>
    </location>
</feature>
<dbReference type="InterPro" id="IPR006925">
    <property type="entry name" value="Vps16_C"/>
</dbReference>
<accession>A0A1A0HD86</accession>
<dbReference type="InterPro" id="IPR006926">
    <property type="entry name" value="Vps16_N"/>
</dbReference>
<dbReference type="AlphaFoldDB" id="A0A1A0HD86"/>
<dbReference type="PIRSF" id="PIRSF007949">
    <property type="entry name" value="VPS16"/>
    <property type="match status" value="1"/>
</dbReference>
<dbReference type="InterPro" id="IPR038132">
    <property type="entry name" value="Vps16_C_sf"/>
</dbReference>
<evidence type="ECO:0000259" key="3">
    <source>
        <dbReference type="Pfam" id="PF04840"/>
    </source>
</evidence>
<dbReference type="PANTHER" id="PTHR12811">
    <property type="entry name" value="VACUOLAR PROTEIN SORTING VPS16"/>
    <property type="match status" value="1"/>
</dbReference>
<dbReference type="OrthoDB" id="1792at2759"/>
<feature type="domain" description="Vps16 N-terminal" evidence="4">
    <location>
        <begin position="248"/>
        <end position="450"/>
    </location>
</feature>
<dbReference type="GO" id="GO:0003779">
    <property type="term" value="F:actin binding"/>
    <property type="evidence" value="ECO:0007669"/>
    <property type="project" value="TreeGrafter"/>
</dbReference>
<feature type="domain" description="Vps16 C-terminal" evidence="3">
    <location>
        <begin position="561"/>
        <end position="639"/>
    </location>
</feature>
<dbReference type="EMBL" id="LXTC01000002">
    <property type="protein sequence ID" value="OBA21935.1"/>
    <property type="molecule type" value="Genomic_DNA"/>
</dbReference>
<keyword evidence="6" id="KW-1185">Reference proteome</keyword>
<protein>
    <recommendedName>
        <fullName evidence="2">Probable vacuolar protein sorting-associated protein 16 homolog</fullName>
    </recommendedName>
</protein>
<feature type="domain" description="Vps16 N-terminal" evidence="4">
    <location>
        <begin position="4"/>
        <end position="124"/>
    </location>
</feature>
<dbReference type="Gene3D" id="1.10.150.780">
    <property type="entry name" value="Vps16, C-terminal region"/>
    <property type="match status" value="1"/>
</dbReference>
<gene>
    <name evidence="5" type="ORF">METBIDRAFT_142269</name>
</gene>
<name>A0A1A0HD86_9ASCO</name>
<evidence type="ECO:0000259" key="4">
    <source>
        <dbReference type="Pfam" id="PF04841"/>
    </source>
</evidence>
<dbReference type="GO" id="GO:0042144">
    <property type="term" value="P:vacuole fusion, non-autophagic"/>
    <property type="evidence" value="ECO:0007669"/>
    <property type="project" value="TreeGrafter"/>
</dbReference>
<dbReference type="RefSeq" id="XP_018712431.1">
    <property type="nucleotide sequence ID" value="XM_018854488.1"/>
</dbReference>
<keyword evidence="2" id="KW-0813">Transport</keyword>
<comment type="caution">
    <text evidence="5">The sequence shown here is derived from an EMBL/GenBank/DDBJ whole genome shotgun (WGS) entry which is preliminary data.</text>
</comment>
<dbReference type="Pfam" id="PF04841">
    <property type="entry name" value="Vps16_N"/>
    <property type="match status" value="2"/>
</dbReference>
<dbReference type="Pfam" id="PF04840">
    <property type="entry name" value="Vps16_C"/>
    <property type="match status" value="2"/>
</dbReference>
<evidence type="ECO:0000313" key="6">
    <source>
        <dbReference type="Proteomes" id="UP000092555"/>
    </source>
</evidence>
<evidence type="ECO:0000256" key="1">
    <source>
        <dbReference type="ARBA" id="ARBA00009250"/>
    </source>
</evidence>
<dbReference type="GO" id="GO:0030897">
    <property type="term" value="C:HOPS complex"/>
    <property type="evidence" value="ECO:0007669"/>
    <property type="project" value="TreeGrafter"/>
</dbReference>
<comment type="function">
    <text evidence="2">Essential for vacuolar protein sorting. Required for vacuole biogenesis, stability and to maintain vacuole morphology.</text>
</comment>
<proteinExistence type="inferred from homology"/>
<sequence>MANPSLSWQKLQDVYYSLRPCFDPPTWDLEDLPLNYRVRVLASASLVAVALRFVAHPSVVAIYSASGSKLWTLVHNPAGAQDHIVDFVFAAERLCVVLASGTVRVYSDLWGTFDEYSLVDGVQRMAGTPGTGGFKYVVPRLEDAPAAAPRPVVAADVWGAYLMVRYEDRMTFMHTASFRAFEVPYPSLLLQQVHAVGVVLAAPQALTCVMSYAHTVYTIRVDFARATYEFADEQLTAGPFRAVAALANGRLVALLNAHTQRVYVASAAFDAMLLEYDTSNESSVPYLMQWAASDALILSLRDEVKLVAPGQRLVSFFYDAEDQPPPAAAGPAPFTVPLLVPRPDGVTIITSRKVEFLARVPAASVRVFLVGSAHPARVLLDCVDKLAHHASKADSGVALLRAEGLLVDAVDGCLAAALEEFSPRRQKALLKAASFGKLYVDGGYDADSYVRVVNTLKVLNQLRTPEVALFLSHAQLVALGWPAVVDMLLARSLHWLALRVVGLLGLHACTPPIYVHWCCCKIRTERAMPDLELFRVVAKKLLAARGSATNGVAPRNLIPIAAIFDVALQEGRPDLCKLLACLEPAPTRKVAMLLEIDELDLALRKCFQTCNYDLCVLILRHLKDTLSAAAFQRVLSQTEVPDALREGPVRELLKDDRIKHFFQDKLHVSGNLIGNLWKESTAKHDPALLKEFYTNAGRSTELNVLRLEEYGACMPEPERPSEYSEVYQSQKRELSRLADNRKLRPVVQAELSTLELRYRLSNTFQQSFFGEPSVVAIISRLIKMYQLKPAAKVVKDFKIPQTKFWNLVLDLYCHSGEFDRLNRFIVEANSNAAVYKSPIGFETIVETCLVFDCPRHYVSTYIKYCSEINYSERVKLYMRNGDMILAAEEAFNNKDAELLLVIQKGLQAEDANVLDAIKSYLNRLGV</sequence>
<keyword evidence="2" id="KW-0653">Protein transport</keyword>
<dbReference type="InterPro" id="IPR016534">
    <property type="entry name" value="VPS16"/>
</dbReference>
<evidence type="ECO:0000256" key="2">
    <source>
        <dbReference type="PIRNR" id="PIRNR007949"/>
    </source>
</evidence>
<comment type="similarity">
    <text evidence="1 2">Belongs to the VPS16 family.</text>
</comment>
<evidence type="ECO:0000313" key="5">
    <source>
        <dbReference type="EMBL" id="OBA21935.1"/>
    </source>
</evidence>
<dbReference type="Proteomes" id="UP000092555">
    <property type="component" value="Unassembled WGS sequence"/>
</dbReference>
<dbReference type="GeneID" id="30027464"/>
<dbReference type="PANTHER" id="PTHR12811:SF0">
    <property type="entry name" value="VACUOLAR PROTEIN SORTING-ASSOCIATED PROTEIN 16 HOMOLOG"/>
    <property type="match status" value="1"/>
</dbReference>
<dbReference type="STRING" id="869754.A0A1A0HD86"/>
<organism evidence="5 6">
    <name type="scientific">Metschnikowia bicuspidata var. bicuspidata NRRL YB-4993</name>
    <dbReference type="NCBI Taxonomy" id="869754"/>
    <lineage>
        <taxon>Eukaryota</taxon>
        <taxon>Fungi</taxon>
        <taxon>Dikarya</taxon>
        <taxon>Ascomycota</taxon>
        <taxon>Saccharomycotina</taxon>
        <taxon>Pichiomycetes</taxon>
        <taxon>Metschnikowiaceae</taxon>
        <taxon>Metschnikowia</taxon>
    </lineage>
</organism>
<dbReference type="GO" id="GO:0005768">
    <property type="term" value="C:endosome"/>
    <property type="evidence" value="ECO:0007669"/>
    <property type="project" value="TreeGrafter"/>
</dbReference>
<reference evidence="5 6" key="1">
    <citation type="submission" date="2016-05" db="EMBL/GenBank/DDBJ databases">
        <title>Comparative genomics of biotechnologically important yeasts.</title>
        <authorList>
            <consortium name="DOE Joint Genome Institute"/>
            <person name="Riley R."/>
            <person name="Haridas S."/>
            <person name="Wolfe K.H."/>
            <person name="Lopes M.R."/>
            <person name="Hittinger C.T."/>
            <person name="Goker M."/>
            <person name="Salamov A."/>
            <person name="Wisecaver J."/>
            <person name="Long T.M."/>
            <person name="Aerts A.L."/>
            <person name="Barry K."/>
            <person name="Choi C."/>
            <person name="Clum A."/>
            <person name="Coughlan A.Y."/>
            <person name="Deshpande S."/>
            <person name="Douglass A.P."/>
            <person name="Hanson S.J."/>
            <person name="Klenk H.-P."/>
            <person name="LaButti K."/>
            <person name="Lapidus A."/>
            <person name="Lindquist E."/>
            <person name="Lipzen A."/>
            <person name="Meier-kolthoff J.P."/>
            <person name="Ohm R.A."/>
            <person name="Otillar R.P."/>
            <person name="Pangilinan J."/>
            <person name="Peng Y."/>
            <person name="Rokas A."/>
            <person name="Rosa C.A."/>
            <person name="Scheuner C."/>
            <person name="Sibirny A.A."/>
            <person name="Slot J.C."/>
            <person name="Stielow J.B."/>
            <person name="Sun H."/>
            <person name="Kurtzman C.P."/>
            <person name="Blackwell M."/>
            <person name="Grigoriev I.V."/>
            <person name="Jeffries T.W."/>
        </authorList>
    </citation>
    <scope>NUCLEOTIDE SEQUENCE [LARGE SCALE GENOMIC DNA]</scope>
    <source>
        <strain evidence="5 6">NRRL YB-4993</strain>
    </source>
</reference>